<sequence>MMVSRGEIWLANLNPTKKNNEMGKVRPVLIYQNDELNHNNYPTTIVIPLTTKLIDNAEPIRMRIKSKDKLKDDSDLVITHIRAIDNSRFIEKLTILNYEQMQKIKELLNEIVQ</sequence>
<protein>
    <recommendedName>
        <fullName evidence="1">mRNA interferase</fullName>
        <ecNumber evidence="1">3.1.-.-</ecNumber>
    </recommendedName>
</protein>
<dbReference type="SUPFAM" id="SSF50118">
    <property type="entry name" value="Cell growth inhibitor/plasmid maintenance toxic component"/>
    <property type="match status" value="1"/>
</dbReference>
<dbReference type="Gene3D" id="2.30.30.110">
    <property type="match status" value="1"/>
</dbReference>
<dbReference type="GO" id="GO:0016075">
    <property type="term" value="P:rRNA catabolic process"/>
    <property type="evidence" value="ECO:0007669"/>
    <property type="project" value="TreeGrafter"/>
</dbReference>
<reference evidence="2 3" key="1">
    <citation type="submission" date="2017-04" db="EMBL/GenBank/DDBJ databases">
        <title>Accumulation and expression of multiple antibiotic resistance genes in Arcobacter cryaerophilus that thrives in sewage.</title>
        <authorList>
            <person name="Millar J.A."/>
            <person name="Raghavan R."/>
        </authorList>
    </citation>
    <scope>NUCLEOTIDE SEQUENCE [LARGE SCALE GENOMIC DNA]</scope>
    <source>
        <strain evidence="2 3">AZT-1</strain>
    </source>
</reference>
<dbReference type="InterPro" id="IPR003477">
    <property type="entry name" value="PemK-like"/>
</dbReference>
<dbReference type="PANTHER" id="PTHR33988:SF2">
    <property type="entry name" value="ENDORIBONUCLEASE MAZF"/>
    <property type="match status" value="1"/>
</dbReference>
<proteinExistence type="inferred from homology"/>
<dbReference type="Proteomes" id="UP000192599">
    <property type="component" value="Unassembled WGS sequence"/>
</dbReference>
<dbReference type="PIRSF" id="PIRSF033490">
    <property type="entry name" value="MazF"/>
    <property type="match status" value="1"/>
</dbReference>
<dbReference type="RefSeq" id="WP_081561116.1">
    <property type="nucleotide sequence ID" value="NZ_JAODCU010000006.1"/>
</dbReference>
<comment type="caution">
    <text evidence="2">The sequence shown here is derived from an EMBL/GenBank/DDBJ whole genome shotgun (WGS) entry which is preliminary data.</text>
</comment>
<dbReference type="EMBL" id="LNTC01000341">
    <property type="protein sequence ID" value="OQR40583.1"/>
    <property type="molecule type" value="Genomic_DNA"/>
</dbReference>
<dbReference type="EC" id="3.1.-.-" evidence="1"/>
<keyword evidence="1" id="KW-0255">Endonuclease</keyword>
<accession>A0A1V9V9L8</accession>
<dbReference type="PANTHER" id="PTHR33988">
    <property type="entry name" value="ENDORIBONUCLEASE MAZF-RELATED"/>
    <property type="match status" value="1"/>
</dbReference>
<evidence type="ECO:0000313" key="3">
    <source>
        <dbReference type="Proteomes" id="UP000192599"/>
    </source>
</evidence>
<dbReference type="Pfam" id="PF02452">
    <property type="entry name" value="PemK_toxin"/>
    <property type="match status" value="1"/>
</dbReference>
<dbReference type="GO" id="GO:0006402">
    <property type="term" value="P:mRNA catabolic process"/>
    <property type="evidence" value="ECO:0007669"/>
    <property type="project" value="TreeGrafter"/>
</dbReference>
<dbReference type="GO" id="GO:0016787">
    <property type="term" value="F:hydrolase activity"/>
    <property type="evidence" value="ECO:0007669"/>
    <property type="project" value="UniProtKB-KW"/>
</dbReference>
<name>A0A1V9V9L8_9BACT</name>
<dbReference type="InterPro" id="IPR011067">
    <property type="entry name" value="Plasmid_toxin/cell-grow_inhib"/>
</dbReference>
<keyword evidence="1" id="KW-0378">Hydrolase</keyword>
<evidence type="ECO:0000313" key="2">
    <source>
        <dbReference type="EMBL" id="OQR40583.1"/>
    </source>
</evidence>
<dbReference type="GO" id="GO:0004521">
    <property type="term" value="F:RNA endonuclease activity"/>
    <property type="evidence" value="ECO:0007669"/>
    <property type="project" value="TreeGrafter"/>
</dbReference>
<comment type="function">
    <text evidence="1">Toxic component of a type II toxin-antitoxin (TA) system.</text>
</comment>
<dbReference type="AlphaFoldDB" id="A0A1V9V9L8"/>
<gene>
    <name evidence="2" type="ORF">AS859_10875</name>
</gene>
<dbReference type="GO" id="GO:0003677">
    <property type="term" value="F:DNA binding"/>
    <property type="evidence" value="ECO:0007669"/>
    <property type="project" value="InterPro"/>
</dbReference>
<evidence type="ECO:0000256" key="1">
    <source>
        <dbReference type="PIRNR" id="PIRNR033490"/>
    </source>
</evidence>
<comment type="similarity">
    <text evidence="1">Belongs to the PemK/MazF family.</text>
</comment>
<keyword evidence="1" id="KW-0540">Nuclease</keyword>
<organism evidence="2 3">
    <name type="scientific">Aliarcobacter cryaerophilus</name>
    <dbReference type="NCBI Taxonomy" id="28198"/>
    <lineage>
        <taxon>Bacteria</taxon>
        <taxon>Pseudomonadati</taxon>
        <taxon>Campylobacterota</taxon>
        <taxon>Epsilonproteobacteria</taxon>
        <taxon>Campylobacterales</taxon>
        <taxon>Arcobacteraceae</taxon>
        <taxon>Aliarcobacter</taxon>
    </lineage>
</organism>